<organism evidence="1 2">
    <name type="scientific">Pontibacter virosus</name>
    <dbReference type="NCBI Taxonomy" id="1765052"/>
    <lineage>
        <taxon>Bacteria</taxon>
        <taxon>Pseudomonadati</taxon>
        <taxon>Bacteroidota</taxon>
        <taxon>Cytophagia</taxon>
        <taxon>Cytophagales</taxon>
        <taxon>Hymenobacteraceae</taxon>
        <taxon>Pontibacter</taxon>
    </lineage>
</organism>
<evidence type="ECO:0000313" key="2">
    <source>
        <dbReference type="Proteomes" id="UP000245466"/>
    </source>
</evidence>
<accession>A0A2U1ANC2</accession>
<proteinExistence type="predicted"/>
<gene>
    <name evidence="1" type="ORF">C8E01_1206</name>
</gene>
<sequence length="56" mass="6395">MNKNKLDTVELRNKILKGIDLAVEKLTRRKQKEDGELVFSRNGEVVIVKAKDLATE</sequence>
<dbReference type="EMBL" id="QEKI01000020">
    <property type="protein sequence ID" value="PVY37904.1"/>
    <property type="molecule type" value="Genomic_DNA"/>
</dbReference>
<evidence type="ECO:0000313" key="1">
    <source>
        <dbReference type="EMBL" id="PVY37904.1"/>
    </source>
</evidence>
<comment type="caution">
    <text evidence="1">The sequence shown here is derived from an EMBL/GenBank/DDBJ whole genome shotgun (WGS) entry which is preliminary data.</text>
</comment>
<reference evidence="1 2" key="1">
    <citation type="submission" date="2018-04" db="EMBL/GenBank/DDBJ databases">
        <title>Genomic Encyclopedia of Type Strains, Phase IV (KMG-IV): sequencing the most valuable type-strain genomes for metagenomic binning, comparative biology and taxonomic classification.</title>
        <authorList>
            <person name="Goeker M."/>
        </authorList>
    </citation>
    <scope>NUCLEOTIDE SEQUENCE [LARGE SCALE GENOMIC DNA]</scope>
    <source>
        <strain evidence="1 2">DSM 100231</strain>
    </source>
</reference>
<dbReference type="AlphaFoldDB" id="A0A2U1ANC2"/>
<dbReference type="Proteomes" id="UP000245466">
    <property type="component" value="Unassembled WGS sequence"/>
</dbReference>
<dbReference type="RefSeq" id="WP_165820698.1">
    <property type="nucleotide sequence ID" value="NZ_QEKI01000020.1"/>
</dbReference>
<keyword evidence="2" id="KW-1185">Reference proteome</keyword>
<protein>
    <submittedName>
        <fullName evidence="1">Uncharacterized protein</fullName>
    </submittedName>
</protein>
<name>A0A2U1ANC2_9BACT</name>